<sequence length="1058" mass="111457">MAEKKSEVVIRLAIKDAEKVEQALRKLGASGDAALRAMAEAATPASHGLQILSGFAEGARSEMEALSGRLGPLGGTLSALGPAGLIGGAAVAGIGAAAVSTVRSLADLKREAQTAGIDVGSFQRLRIVAIDTGVEIGALVDGIKELQLRTDEYVQTGGGPAAESFKRLGLTAGDLARALHDPAELLTTLIGRIEKLDQAARVRVLDEVFGGQAAERFLALVEQGEDGIREIIRAGEDAGRVIDTEMVERAAEVDRRFQKIADTVSQNVKGAIVSATFALGDLLDGLASAPKSIAKMTDEELAAVARPTEYVGGTRNKELVPKIIPPKITVGRAGEVDNPEYLRQQEAIEELRRRAEERERNSRFSDYERRRERERQSPLIHPEDAPLPTKKPNLLAMPEPQQQADAVREHIEALERELDLVDKSALAQRIAAEVRKLEEEATRQGTEATEAQRAAVAALVTAIDAKARATEDAKRREEEAIEATRRAADSARGLGRDFFGGLLSDLERGVDLFDALGDALDRFASRLLDMALDDVFDALFPDPSQAGAAPQSRLGGLVSYLFGDRPAPAGAAAGSAPTSATGAAPVAAVSAALRSDPVDFGRLVVPGASADTLRDGRSLNPAAAWRALKGMGYSDVHAAAALGNWRQESGLRLDAWNANEKAFGLEQWRGDRLDNLATVADRMKVSALDPRAQLAHFDAEIRGVVGTEGRFGRDFLAARDLEGANQALKRVIRYGDDSEGTRLGYAREYLARYGGQAAPPTVDPEAIQALQQLGGSARTSAEAVAGLGSGADDAAKVLADAFSPSDAVAKAAAPSPASAPAGGADPAASLGQLFQNLFQGIGGIFSSLIGLITSALGGGGAGGGLGGFLGAILGLFGASPKARGGRFQTGQPLLVGEEGPELIKPDFAGEVVTAPATERAIEEAERRRTMEPIPAVGLAGWRSLRSREVEREMTMAEDARKSFAMRRDYGLSGGDPFGGVGLKAMFPAAQTPVRPVFQTVVENNTGAKVETREEDDGMGGRRQRVVISEAVADALASPGPTRRTMASAFGTRPRITRR</sequence>
<feature type="region of interest" description="Disordered" evidence="2">
    <location>
        <begin position="1036"/>
        <end position="1058"/>
    </location>
</feature>
<evidence type="ECO:0000256" key="1">
    <source>
        <dbReference type="SAM" id="Coils"/>
    </source>
</evidence>
<dbReference type="Pfam" id="PF18013">
    <property type="entry name" value="Phage_lysozyme2"/>
    <property type="match status" value="1"/>
</dbReference>
<proteinExistence type="predicted"/>
<accession>A0A4R6RGX8</accession>
<feature type="domain" description="Phage tail lysozyme" evidence="3">
    <location>
        <begin position="622"/>
        <end position="748"/>
    </location>
</feature>
<dbReference type="Gene3D" id="1.10.530.10">
    <property type="match status" value="1"/>
</dbReference>
<evidence type="ECO:0000313" key="4">
    <source>
        <dbReference type="EMBL" id="TDP85395.1"/>
    </source>
</evidence>
<gene>
    <name evidence="4" type="ORF">EDD54_2248</name>
</gene>
<evidence type="ECO:0000259" key="3">
    <source>
        <dbReference type="Pfam" id="PF18013"/>
    </source>
</evidence>
<name>A0A4R6RGX8_9HYPH</name>
<dbReference type="Proteomes" id="UP000294547">
    <property type="component" value="Unassembled WGS sequence"/>
</dbReference>
<reference evidence="4 5" key="1">
    <citation type="submission" date="2019-03" db="EMBL/GenBank/DDBJ databases">
        <title>Genomic Encyclopedia of Type Strains, Phase IV (KMG-IV): sequencing the most valuable type-strain genomes for metagenomic binning, comparative biology and taxonomic classification.</title>
        <authorList>
            <person name="Goeker M."/>
        </authorList>
    </citation>
    <scope>NUCLEOTIDE SEQUENCE [LARGE SCALE GENOMIC DNA]</scope>
    <source>
        <strain evidence="4 5">DSM 102969</strain>
    </source>
</reference>
<keyword evidence="5" id="KW-1185">Reference proteome</keyword>
<dbReference type="EMBL" id="SNXY01000007">
    <property type="protein sequence ID" value="TDP85395.1"/>
    <property type="molecule type" value="Genomic_DNA"/>
</dbReference>
<evidence type="ECO:0000313" key="5">
    <source>
        <dbReference type="Proteomes" id="UP000294547"/>
    </source>
</evidence>
<feature type="region of interest" description="Disordered" evidence="2">
    <location>
        <begin position="353"/>
        <end position="389"/>
    </location>
</feature>
<comment type="caution">
    <text evidence="4">The sequence shown here is derived from an EMBL/GenBank/DDBJ whole genome shotgun (WGS) entry which is preliminary data.</text>
</comment>
<feature type="coiled-coil region" evidence="1">
    <location>
        <begin position="404"/>
        <end position="487"/>
    </location>
</feature>
<protein>
    <recommendedName>
        <fullName evidence="3">Phage tail lysozyme domain-containing protein</fullName>
    </recommendedName>
</protein>
<dbReference type="AlphaFoldDB" id="A0A4R6RGX8"/>
<evidence type="ECO:0000256" key="2">
    <source>
        <dbReference type="SAM" id="MobiDB-lite"/>
    </source>
</evidence>
<dbReference type="InterPro" id="IPR041219">
    <property type="entry name" value="Phage_lysozyme2"/>
</dbReference>
<dbReference type="RefSeq" id="WP_165644341.1">
    <property type="nucleotide sequence ID" value="NZ_BSPM01000004.1"/>
</dbReference>
<feature type="compositionally biased region" description="Basic and acidic residues" evidence="2">
    <location>
        <begin position="353"/>
        <end position="384"/>
    </location>
</feature>
<organism evidence="4 5">
    <name type="scientific">Oharaeibacter diazotrophicus</name>
    <dbReference type="NCBI Taxonomy" id="1920512"/>
    <lineage>
        <taxon>Bacteria</taxon>
        <taxon>Pseudomonadati</taxon>
        <taxon>Pseudomonadota</taxon>
        <taxon>Alphaproteobacteria</taxon>
        <taxon>Hyphomicrobiales</taxon>
        <taxon>Pleomorphomonadaceae</taxon>
        <taxon>Oharaeibacter</taxon>
    </lineage>
</organism>
<keyword evidence="1" id="KW-0175">Coiled coil</keyword>